<dbReference type="Proteomes" id="UP000305196">
    <property type="component" value="Unassembled WGS sequence"/>
</dbReference>
<dbReference type="AlphaFoldDB" id="A0A1G4EEI6"/>
<dbReference type="VEuPathDB" id="PlasmoDB:PVP01_0008520"/>
<dbReference type="VEuPathDB" id="PlasmoDB:PVW1_000005000"/>
<protein>
    <recommendedName>
        <fullName evidence="4">VIR protein</fullName>
    </recommendedName>
</protein>
<feature type="compositionally biased region" description="Basic and acidic residues" evidence="1">
    <location>
        <begin position="115"/>
        <end position="147"/>
    </location>
</feature>
<evidence type="ECO:0000256" key="1">
    <source>
        <dbReference type="SAM" id="MobiDB-lite"/>
    </source>
</evidence>
<feature type="compositionally biased region" description="Basic and acidic residues" evidence="1">
    <location>
        <begin position="158"/>
        <end position="181"/>
    </location>
</feature>
<feature type="region of interest" description="Disordered" evidence="1">
    <location>
        <begin position="114"/>
        <end position="192"/>
    </location>
</feature>
<evidence type="ECO:0008006" key="4">
    <source>
        <dbReference type="Google" id="ProtNLM"/>
    </source>
</evidence>
<dbReference type="VEuPathDB" id="PlasmoDB:PVPAM_110065900"/>
<accession>A0A1G4EEI6</accession>
<dbReference type="VEuPathDB" id="PlasmoDB:PVX_059190"/>
<proteinExistence type="predicted"/>
<reference evidence="2 3" key="1">
    <citation type="submission" date="2016-07" db="EMBL/GenBank/DDBJ databases">
        <authorList>
            <consortium name="Pathogen Informatics"/>
        </authorList>
    </citation>
    <scope>NUCLEOTIDE SEQUENCE [LARGE SCALE GENOMIC DNA]</scope>
</reference>
<sequence>MDELYRLYDEYMKYRPIHTYHIKNNCNAFSAFLHSYNSFISTYESGTPFFNDVLNNFDKEIKKAVSKYKDECNGFTYNVGTLHLYDPPPPTPVVVQPEVRQVDQSALAVNGLQDSKQEVAHHSGESRTPEAAESASPHRSEETHDPETTNYPGRAHARVTENDQLTSDHPDRTHRYGREQENMIGTESRYSHHFRTTGSSAELGYLDKSAFAPNLEGQNQDDGFISNVKNTLSGIVQNVEPAPILGVSGGMGALFLLFKYTPVGTFFGGRRGRFHQIPSSFRGFPPGEFPNFHEYEGGNIGYGAMNIPHLAE</sequence>
<name>A0A1G4EEI6_PLAVI</name>
<evidence type="ECO:0000313" key="3">
    <source>
        <dbReference type="Proteomes" id="UP000305196"/>
    </source>
</evidence>
<gene>
    <name evidence="2" type="ORF">PVC01_000124500</name>
</gene>
<evidence type="ECO:0000313" key="2">
    <source>
        <dbReference type="EMBL" id="SCA60809.1"/>
    </source>
</evidence>
<dbReference type="EMBL" id="FLYI01000503">
    <property type="protein sequence ID" value="SCA60809.1"/>
    <property type="molecule type" value="Genomic_DNA"/>
</dbReference>
<organism evidence="2 3">
    <name type="scientific">Plasmodium vivax</name>
    <name type="common">malaria parasite P. vivax</name>
    <dbReference type="NCBI Taxonomy" id="5855"/>
    <lineage>
        <taxon>Eukaryota</taxon>
        <taxon>Sar</taxon>
        <taxon>Alveolata</taxon>
        <taxon>Apicomplexa</taxon>
        <taxon>Aconoidasida</taxon>
        <taxon>Haemosporida</taxon>
        <taxon>Plasmodiidae</taxon>
        <taxon>Plasmodium</taxon>
        <taxon>Plasmodium (Plasmodium)</taxon>
    </lineage>
</organism>